<keyword evidence="1" id="KW-0238">DNA-binding</keyword>
<dbReference type="InterPro" id="IPR016194">
    <property type="entry name" value="SPOC-like_C_dom_sf"/>
</dbReference>
<dbReference type="EMBL" id="AP027151">
    <property type="protein sequence ID" value="BDV42947.1"/>
    <property type="molecule type" value="Genomic_DNA"/>
</dbReference>
<dbReference type="PANTHER" id="PTHR41251:SF1">
    <property type="entry name" value="NON-HOMOLOGOUS END JOINING PROTEIN KU"/>
    <property type="match status" value="1"/>
</dbReference>
<accession>A0ABM8EKG7</accession>
<gene>
    <name evidence="3" type="primary">ku_1</name>
    <name evidence="3" type="ORF">GURASL_18700</name>
</gene>
<dbReference type="RefSeq" id="WP_282003688.1">
    <property type="nucleotide sequence ID" value="NZ_AP027151.1"/>
</dbReference>
<protein>
    <submittedName>
        <fullName evidence="3">Non-homologous end joining protein Ku</fullName>
    </submittedName>
</protein>
<evidence type="ECO:0000313" key="4">
    <source>
        <dbReference type="Proteomes" id="UP001317705"/>
    </source>
</evidence>
<name>A0ABM8EKG7_9BACT</name>
<keyword evidence="4" id="KW-1185">Reference proteome</keyword>
<feature type="domain" description="Ku" evidence="2">
    <location>
        <begin position="54"/>
        <end position="181"/>
    </location>
</feature>
<evidence type="ECO:0000259" key="2">
    <source>
        <dbReference type="SMART" id="SM00559"/>
    </source>
</evidence>
<dbReference type="SMART" id="SM00559">
    <property type="entry name" value="Ku78"/>
    <property type="match status" value="1"/>
</dbReference>
<dbReference type="PIRSF" id="PIRSF006493">
    <property type="entry name" value="Prok_Ku"/>
    <property type="match status" value="1"/>
</dbReference>
<dbReference type="PANTHER" id="PTHR41251">
    <property type="entry name" value="NON-HOMOLOGOUS END JOINING PROTEIN KU"/>
    <property type="match status" value="1"/>
</dbReference>
<dbReference type="InterPro" id="IPR009187">
    <property type="entry name" value="Prok_Ku"/>
</dbReference>
<proteinExistence type="predicted"/>
<dbReference type="SUPFAM" id="SSF100939">
    <property type="entry name" value="SPOC domain-like"/>
    <property type="match status" value="1"/>
</dbReference>
<reference evidence="3 4" key="1">
    <citation type="submission" date="2022-12" db="EMBL/GenBank/DDBJ databases">
        <title>Polyphasic characterization of Geotalea uranireducens NIT-SL11 newly isolated from a complex of sewage sludge and microbially reduced graphene oxide.</title>
        <authorList>
            <person name="Xie L."/>
            <person name="Yoshida N."/>
            <person name="Meng L."/>
        </authorList>
    </citation>
    <scope>NUCLEOTIDE SEQUENCE [LARGE SCALE GENOMIC DNA]</scope>
    <source>
        <strain evidence="3 4">NIT-SL11</strain>
    </source>
</reference>
<evidence type="ECO:0000256" key="1">
    <source>
        <dbReference type="ARBA" id="ARBA00023125"/>
    </source>
</evidence>
<dbReference type="Gene3D" id="2.40.290.10">
    <property type="match status" value="1"/>
</dbReference>
<dbReference type="InterPro" id="IPR006164">
    <property type="entry name" value="DNA_bd_Ku70/Ku80"/>
</dbReference>
<organism evidence="3 4">
    <name type="scientific">Geotalea uraniireducens</name>
    <dbReference type="NCBI Taxonomy" id="351604"/>
    <lineage>
        <taxon>Bacteria</taxon>
        <taxon>Pseudomonadati</taxon>
        <taxon>Thermodesulfobacteriota</taxon>
        <taxon>Desulfuromonadia</taxon>
        <taxon>Geobacterales</taxon>
        <taxon>Geobacteraceae</taxon>
        <taxon>Geotalea</taxon>
    </lineage>
</organism>
<dbReference type="Pfam" id="PF02735">
    <property type="entry name" value="Ku"/>
    <property type="match status" value="1"/>
</dbReference>
<sequence length="256" mass="28568">MAGTSIWKGAIRFGALEVPVKLHAAVKEERLQFHLLHKRDLRRLHQQLICTYEKIPVPVAAQTKGFEVEEGKYLLIDPAELDELSPESSRQIEVHEFVGAGQLAPQFLDHVYYLEPDSELPGYRELAAALAALAVAGICSWTMRKHSYLGALQASGPLLRLTTLRYADELIAVASLGLAEISVNEKELEIGCQLINQLTAPFRPEKFVDEHQQKLRALIEQKARGEKITVLRPRLLEPTAPDQLLQALEASLQKVA</sequence>
<dbReference type="Proteomes" id="UP001317705">
    <property type="component" value="Chromosome"/>
</dbReference>
<evidence type="ECO:0000313" key="3">
    <source>
        <dbReference type="EMBL" id="BDV42947.1"/>
    </source>
</evidence>